<dbReference type="EMBL" id="CM037155">
    <property type="protein sequence ID" value="KAH7846265.1"/>
    <property type="molecule type" value="Genomic_DNA"/>
</dbReference>
<organism evidence="1 2">
    <name type="scientific">Vaccinium darrowii</name>
    <dbReference type="NCBI Taxonomy" id="229202"/>
    <lineage>
        <taxon>Eukaryota</taxon>
        <taxon>Viridiplantae</taxon>
        <taxon>Streptophyta</taxon>
        <taxon>Embryophyta</taxon>
        <taxon>Tracheophyta</taxon>
        <taxon>Spermatophyta</taxon>
        <taxon>Magnoliopsida</taxon>
        <taxon>eudicotyledons</taxon>
        <taxon>Gunneridae</taxon>
        <taxon>Pentapetalae</taxon>
        <taxon>asterids</taxon>
        <taxon>Ericales</taxon>
        <taxon>Ericaceae</taxon>
        <taxon>Vaccinioideae</taxon>
        <taxon>Vaccinieae</taxon>
        <taxon>Vaccinium</taxon>
    </lineage>
</organism>
<keyword evidence="2" id="KW-1185">Reference proteome</keyword>
<sequence>MADAIFSSLLKNLNSLAVQEFGIAWGLETELKNLESTLDKDLKIPEKARHLLLNTKLTEKVPWNKVMPEVTSLRSLVLGEYSEFCGDEVARLVLKQKYLRALHLRDHLTIEKVLRSISNCKHLRFLNLSHSRIKSVPESVCDLQNLETLKLHGCYELWGGLSIKKLDNVRSSDDADRANLQKKQDLVSLTLQWSESKEEILPNDVEEVLESLQPHRNLKNLTIYNYQGLKFPNWMLGSVLKNLVKLSLNSCSRCERLPPLGKLHSLKNLQIWNMDSLKYFDPECYGDGEISFPALENLTLQHMPGLEEWTTVDRQYIFPYLRTLEIGQCPKLTKLPFLPTLESLTFRANELLLRAVSNLTRLTSLLITDFQLEILPDGLFQNMKALKSLSIRLCPTLENLSGLENLNSLESLRIFDCPSLTDRAVQGLEGLTSLRSLTIQYCRKLRSLPEGMEHLTVLQHLRISDCPEFQSFSEGMQHLDALQSLAVYDCEGLLSLPNWLGSLQSLSSLDIFGCPSLRSMPDGLRGQKNLRKLWIADCPHLKSRCKKDSGEDWLKIAHIPNIWINHEKVQSLDD</sequence>
<comment type="caution">
    <text evidence="1">The sequence shown here is derived from an EMBL/GenBank/DDBJ whole genome shotgun (WGS) entry which is preliminary data.</text>
</comment>
<evidence type="ECO:0000313" key="2">
    <source>
        <dbReference type="Proteomes" id="UP000828048"/>
    </source>
</evidence>
<proteinExistence type="predicted"/>
<protein>
    <submittedName>
        <fullName evidence="1">Uncharacterized protein</fullName>
    </submittedName>
</protein>
<reference evidence="1 2" key="1">
    <citation type="journal article" date="2021" name="Hortic Res">
        <title>High-quality reference genome and annotation aids understanding of berry development for evergreen blueberry (Vaccinium darrowii).</title>
        <authorList>
            <person name="Yu J."/>
            <person name="Hulse-Kemp A.M."/>
            <person name="Babiker E."/>
            <person name="Staton M."/>
        </authorList>
    </citation>
    <scope>NUCLEOTIDE SEQUENCE [LARGE SCALE GENOMIC DNA]</scope>
    <source>
        <strain evidence="2">cv. NJ 8807/NJ 8810</strain>
        <tissue evidence="1">Young leaf</tissue>
    </source>
</reference>
<accession>A0ACB7Y004</accession>
<gene>
    <name evidence="1" type="ORF">Vadar_011887</name>
</gene>
<name>A0ACB7Y004_9ERIC</name>
<evidence type="ECO:0000313" key="1">
    <source>
        <dbReference type="EMBL" id="KAH7846265.1"/>
    </source>
</evidence>
<dbReference type="Proteomes" id="UP000828048">
    <property type="component" value="Chromosome 5"/>
</dbReference>